<evidence type="ECO:0000313" key="2">
    <source>
        <dbReference type="EMBL" id="KAA6416278.1"/>
    </source>
</evidence>
<reference evidence="2 3" key="1">
    <citation type="submission" date="2019-09" db="EMBL/GenBank/DDBJ databases">
        <title>The hologenome of the rock-dwelling lichen Lasallia pustulata.</title>
        <authorList>
            <person name="Greshake Tzovaras B."/>
            <person name="Segers F."/>
            <person name="Bicker A."/>
            <person name="Dal Grande F."/>
            <person name="Otte J."/>
            <person name="Hankeln T."/>
            <person name="Schmitt I."/>
            <person name="Ebersberger I."/>
        </authorList>
    </citation>
    <scope>NUCLEOTIDE SEQUENCE [LARGE SCALE GENOMIC DNA]</scope>
    <source>
        <strain evidence="2">A1-1</strain>
    </source>
</reference>
<name>A0A5M8Q2C6_9LECA</name>
<gene>
    <name evidence="2" type="ORF">FRX48_00998</name>
</gene>
<protein>
    <submittedName>
        <fullName evidence="2">Uncharacterized protein</fullName>
    </submittedName>
</protein>
<organism evidence="2 3">
    <name type="scientific">Lasallia pustulata</name>
    <dbReference type="NCBI Taxonomy" id="136370"/>
    <lineage>
        <taxon>Eukaryota</taxon>
        <taxon>Fungi</taxon>
        <taxon>Dikarya</taxon>
        <taxon>Ascomycota</taxon>
        <taxon>Pezizomycotina</taxon>
        <taxon>Lecanoromycetes</taxon>
        <taxon>OSLEUM clade</taxon>
        <taxon>Umbilicariomycetidae</taxon>
        <taxon>Umbilicariales</taxon>
        <taxon>Umbilicariaceae</taxon>
        <taxon>Lasallia</taxon>
    </lineage>
</organism>
<evidence type="ECO:0000313" key="3">
    <source>
        <dbReference type="Proteomes" id="UP000324767"/>
    </source>
</evidence>
<sequence length="752" mass="80912">MCRFIYEYFSLCRHQTLALLNCANAESCTVCTSTQNFNTSARHQQRVPPAGTHDATATKCDVRLGDEFYTLRPSIHVATCHTGHNQEATHGYAVLQISPALLRSMSVPPKPKPGISTLCEHSGSQSLNQTVLDCYDGTLFADDVNNGSFSALPSGVNCGNASDAEIGEPVTADTSSIVRSADRAASGSKWDDDVAAQPEEDDELRGRWRSPWSMSGPETRMVWRPGFPVSGVSAQYVTVGPDSAVQVDGGSDLPSPSRTNCSIYRNQKEDDDFPLLPKSHKPCVIRGAEPLKTSQYASESVKPSMTWAERLRATIASPTQKTSLKIPVRPQDSWSIPRHSVNLTAELGQHTRASDRAKLQQVPIASPRNSGPVSPKRASLSIEWRTAAPTSSPRTTPKSESSLHSPQPSPRSSVYLTHAYGSTNEYPRQADGTHIHINEGPQTVTAKSVIARGAPNDGTQPFESSDPINAADRLVEATQHERHLLSVASGSSFKRSQLSASSPCFVPSSAVVAHPEPLKNPSYAEVARSHLPGVRSTSTTPSSASTAFFSAPQTPEHSIEGAYGVLGGGLMEPELEGVAPAEQAAATPLKILAGIEEEAAGSPRLVMQTQHAWEHQLPLSMSKPNHRGKRQKKKKNRMQKSKGISPTTPGGAEALQRQPQSLTPSNFQFWGCTGARSGPNSTPRTPLFMTTEVDGCGIPMSIGSEVPRHFGLFRGASQMRTDVPKVTPCSKITIVIAAEHVGWYCPACDLKQ</sequence>
<feature type="region of interest" description="Disordered" evidence="1">
    <location>
        <begin position="348"/>
        <end position="415"/>
    </location>
</feature>
<feature type="compositionally biased region" description="Low complexity" evidence="1">
    <location>
        <begin position="536"/>
        <end position="552"/>
    </location>
</feature>
<feature type="compositionally biased region" description="Low complexity" evidence="1">
    <location>
        <begin position="385"/>
        <end position="396"/>
    </location>
</feature>
<feature type="compositionally biased region" description="Basic residues" evidence="1">
    <location>
        <begin position="624"/>
        <end position="640"/>
    </location>
</feature>
<dbReference type="EMBL" id="VXIT01000001">
    <property type="protein sequence ID" value="KAA6416278.1"/>
    <property type="molecule type" value="Genomic_DNA"/>
</dbReference>
<feature type="region of interest" description="Disordered" evidence="1">
    <location>
        <begin position="533"/>
        <end position="553"/>
    </location>
</feature>
<dbReference type="AlphaFoldDB" id="A0A5M8Q2C6"/>
<accession>A0A5M8Q2C6</accession>
<feature type="region of interest" description="Disordered" evidence="1">
    <location>
        <begin position="615"/>
        <end position="659"/>
    </location>
</feature>
<dbReference type="OrthoDB" id="10642181at2759"/>
<evidence type="ECO:0000256" key="1">
    <source>
        <dbReference type="SAM" id="MobiDB-lite"/>
    </source>
</evidence>
<dbReference type="Proteomes" id="UP000324767">
    <property type="component" value="Unassembled WGS sequence"/>
</dbReference>
<feature type="compositionally biased region" description="Polar residues" evidence="1">
    <location>
        <begin position="398"/>
        <end position="415"/>
    </location>
</feature>
<proteinExistence type="predicted"/>
<feature type="region of interest" description="Disordered" evidence="1">
    <location>
        <begin position="169"/>
        <end position="204"/>
    </location>
</feature>
<comment type="caution">
    <text evidence="2">The sequence shown here is derived from an EMBL/GenBank/DDBJ whole genome shotgun (WGS) entry which is preliminary data.</text>
</comment>